<dbReference type="Proteomes" id="UP000050975">
    <property type="component" value="Unassembled WGS sequence"/>
</dbReference>
<protein>
    <recommendedName>
        <fullName evidence="3">Prolyl 4-hydroxylase alpha subunit Fe(2+) 2OG dioxygenase domain-containing protein</fullName>
    </recommendedName>
</protein>
<reference evidence="1 2" key="1">
    <citation type="journal article" date="2015" name="Microbiome">
        <title>Genomic resolution of linkages in carbon, nitrogen, and sulfur cycling among widespread estuary sediment bacteria.</title>
        <authorList>
            <person name="Baker B.J."/>
            <person name="Lazar C.S."/>
            <person name="Teske A.P."/>
            <person name="Dick G.J."/>
        </authorList>
    </citation>
    <scope>NUCLEOTIDE SEQUENCE [LARGE SCALE GENOMIC DNA]</scope>
    <source>
        <strain evidence="1">SM1_77</strain>
    </source>
</reference>
<proteinExistence type="predicted"/>
<accession>A0A0S8K1H3</accession>
<evidence type="ECO:0008006" key="3">
    <source>
        <dbReference type="Google" id="ProtNLM"/>
    </source>
</evidence>
<dbReference type="AlphaFoldDB" id="A0A0S8K1H3"/>
<comment type="caution">
    <text evidence="1">The sequence shown here is derived from an EMBL/GenBank/DDBJ whole genome shotgun (WGS) entry which is preliminary data.</text>
</comment>
<sequence>MPLQVHRTLGKRQKYAKELELTNTLLPVDVLLIPSKRVTEYLISQLPVAVRAVEIPTLSILEMNVPKDCENPMFGTHVDLARIATINHYLDANDEETCFYQWVNEKAMPVERFVAQEGETYLLDVSVPHSVKLVPGKTRRILTMSFVRTSYSDLWRMCASKVHK</sequence>
<evidence type="ECO:0000313" key="1">
    <source>
        <dbReference type="EMBL" id="KPL15450.1"/>
    </source>
</evidence>
<dbReference type="EMBL" id="LJVE01000014">
    <property type="protein sequence ID" value="KPL15450.1"/>
    <property type="molecule type" value="Genomic_DNA"/>
</dbReference>
<evidence type="ECO:0000313" key="2">
    <source>
        <dbReference type="Proteomes" id="UP000050975"/>
    </source>
</evidence>
<gene>
    <name evidence="1" type="ORF">AMJ74_01425</name>
</gene>
<name>A0A0S8K1H3_UNCW3</name>
<organism evidence="1 2">
    <name type="scientific">candidate division WOR_3 bacterium SM1_77</name>
    <dbReference type="NCBI Taxonomy" id="1703778"/>
    <lineage>
        <taxon>Bacteria</taxon>
        <taxon>Bacteria division WOR-3</taxon>
    </lineage>
</organism>